<evidence type="ECO:0000256" key="1">
    <source>
        <dbReference type="SAM" id="MobiDB-lite"/>
    </source>
</evidence>
<evidence type="ECO:0000313" key="3">
    <source>
        <dbReference type="EMBL" id="CBX31004.1"/>
    </source>
</evidence>
<dbReference type="Gene3D" id="2.60.40.1120">
    <property type="entry name" value="Carboxypeptidase-like, regulatory domain"/>
    <property type="match status" value="1"/>
</dbReference>
<name>E1YLM1_9BACT</name>
<sequence length="211" mass="23028">MTDKTKTEIKGDTQTPKQERENKEIYSHSKIPGWATTVSVVSGLSFLVILLIIAIFIPHPTDFQTFIFRIIIALAAAAFGATIPGFLKVDLPVGKKGLVAASGAIALFVLICFMNPPKLILDTALPPEVLKQPLVGFILDRDGEPLPGVNVTISEYEVSDLTNSQGKFSFEIKGEKNSSVRLMAQKQGFKTHRQDVTLGNTNLSFKMVLTP</sequence>
<dbReference type="InterPro" id="IPR008969">
    <property type="entry name" value="CarboxyPept-like_regulatory"/>
</dbReference>
<evidence type="ECO:0008006" key="4">
    <source>
        <dbReference type="Google" id="ProtNLM"/>
    </source>
</evidence>
<dbReference type="EMBL" id="FR695877">
    <property type="protein sequence ID" value="CBX31004.1"/>
    <property type="molecule type" value="Genomic_DNA"/>
</dbReference>
<gene>
    <name evidence="3" type="ORF">N47_E45160</name>
</gene>
<feature type="transmembrane region" description="Helical" evidence="2">
    <location>
        <begin position="33"/>
        <end position="57"/>
    </location>
</feature>
<evidence type="ECO:0000256" key="2">
    <source>
        <dbReference type="SAM" id="Phobius"/>
    </source>
</evidence>
<keyword evidence="2" id="KW-0812">Transmembrane</keyword>
<dbReference type="SUPFAM" id="SSF49464">
    <property type="entry name" value="Carboxypeptidase regulatory domain-like"/>
    <property type="match status" value="1"/>
</dbReference>
<accession>E1YLM1</accession>
<keyword evidence="2" id="KW-0472">Membrane</keyword>
<dbReference type="Pfam" id="PF13715">
    <property type="entry name" value="CarbopepD_reg_2"/>
    <property type="match status" value="1"/>
</dbReference>
<keyword evidence="2" id="KW-1133">Transmembrane helix</keyword>
<dbReference type="AlphaFoldDB" id="E1YLM1"/>
<feature type="transmembrane region" description="Helical" evidence="2">
    <location>
        <begin position="98"/>
        <end position="116"/>
    </location>
</feature>
<proteinExistence type="predicted"/>
<reference evidence="3" key="1">
    <citation type="journal article" date="2011" name="Environ. Microbiol.">
        <title>Genomic insights into the metabolic potential of the polycyclic aromatic hydrocarbon degrading sulfate-reducing Deltaproteobacterium N47.</title>
        <authorList>
            <person name="Bergmann F."/>
            <person name="Selesi D."/>
            <person name="Weinmaier T."/>
            <person name="Tischler P."/>
            <person name="Rattei T."/>
            <person name="Meckenstock R.U."/>
        </authorList>
    </citation>
    <scope>NUCLEOTIDE SEQUENCE</scope>
</reference>
<organism evidence="3">
    <name type="scientific">uncultured Desulfobacterium sp</name>
    <dbReference type="NCBI Taxonomy" id="201089"/>
    <lineage>
        <taxon>Bacteria</taxon>
        <taxon>Pseudomonadati</taxon>
        <taxon>Thermodesulfobacteriota</taxon>
        <taxon>Desulfobacteria</taxon>
        <taxon>Desulfobacterales</taxon>
        <taxon>Desulfobacteriaceae</taxon>
        <taxon>Desulfobacterium</taxon>
        <taxon>environmental samples</taxon>
    </lineage>
</organism>
<feature type="transmembrane region" description="Helical" evidence="2">
    <location>
        <begin position="63"/>
        <end position="86"/>
    </location>
</feature>
<protein>
    <recommendedName>
        <fullName evidence="4">Carboxypeptidase regulatory-like domain-containing protein</fullName>
    </recommendedName>
</protein>
<feature type="region of interest" description="Disordered" evidence="1">
    <location>
        <begin position="1"/>
        <end position="24"/>
    </location>
</feature>